<reference evidence="2" key="1">
    <citation type="submission" date="2017-09" db="EMBL/GenBank/DDBJ databases">
        <title>Depth-based differentiation of microbial function through sediment-hosted aquifers and enrichment of novel symbionts in the deep terrestrial subsurface.</title>
        <authorList>
            <person name="Probst A.J."/>
            <person name="Ladd B."/>
            <person name="Jarett J.K."/>
            <person name="Geller-Mcgrath D.E."/>
            <person name="Sieber C.M.K."/>
            <person name="Emerson J.B."/>
            <person name="Anantharaman K."/>
            <person name="Thomas B.C."/>
            <person name="Malmstrom R."/>
            <person name="Stieglmeier M."/>
            <person name="Klingl A."/>
            <person name="Woyke T."/>
            <person name="Ryan C.M."/>
            <person name="Banfield J.F."/>
        </authorList>
    </citation>
    <scope>NUCLEOTIDE SEQUENCE [LARGE SCALE GENOMIC DNA]</scope>
</reference>
<dbReference type="AlphaFoldDB" id="A0A2H0UPD5"/>
<sequence>MARGEHGEFPSIPLGPAMRNLYFFNKTTWIPDQVRDNFLFFTKQKLVINSFNKKSIVIFLIYFRIRSRGDCLLIFSD</sequence>
<evidence type="ECO:0000313" key="2">
    <source>
        <dbReference type="Proteomes" id="UP000230903"/>
    </source>
</evidence>
<dbReference type="Proteomes" id="UP000230903">
    <property type="component" value="Unassembled WGS sequence"/>
</dbReference>
<evidence type="ECO:0000313" key="1">
    <source>
        <dbReference type="EMBL" id="PIR87655.1"/>
    </source>
</evidence>
<proteinExistence type="predicted"/>
<protein>
    <submittedName>
        <fullName evidence="1">Uncharacterized protein</fullName>
    </submittedName>
</protein>
<comment type="caution">
    <text evidence="1">The sequence shown here is derived from an EMBL/GenBank/DDBJ whole genome shotgun (WGS) entry which is preliminary data.</text>
</comment>
<accession>A0A2H0UPD5</accession>
<organism evidence="1 2">
    <name type="scientific">Candidatus Harrisonbacteria bacterium CG10_big_fil_rev_8_21_14_0_10_45_28</name>
    <dbReference type="NCBI Taxonomy" id="1974586"/>
    <lineage>
        <taxon>Bacteria</taxon>
        <taxon>Candidatus Harrisoniibacteriota</taxon>
    </lineage>
</organism>
<name>A0A2H0UPD5_9BACT</name>
<gene>
    <name evidence="1" type="ORF">COU10_03450</name>
</gene>
<dbReference type="EMBL" id="PFBC01000053">
    <property type="protein sequence ID" value="PIR87655.1"/>
    <property type="molecule type" value="Genomic_DNA"/>
</dbReference>